<dbReference type="Proteomes" id="UP000319576">
    <property type="component" value="Chromosome"/>
</dbReference>
<dbReference type="AlphaFoldDB" id="A0A517XS21"/>
<evidence type="ECO:0000313" key="2">
    <source>
        <dbReference type="Proteomes" id="UP000319576"/>
    </source>
</evidence>
<protein>
    <submittedName>
        <fullName evidence="1">Uncharacterized protein</fullName>
    </submittedName>
</protein>
<accession>A0A517XS21</accession>
<proteinExistence type="predicted"/>
<gene>
    <name evidence="1" type="ORF">ETAA1_22580</name>
</gene>
<keyword evidence="2" id="KW-1185">Reference proteome</keyword>
<dbReference type="KEGG" id="uli:ETAA1_22580"/>
<name>A0A517XS21_9BACT</name>
<organism evidence="1 2">
    <name type="scientific">Urbifossiella limnaea</name>
    <dbReference type="NCBI Taxonomy" id="2528023"/>
    <lineage>
        <taxon>Bacteria</taxon>
        <taxon>Pseudomonadati</taxon>
        <taxon>Planctomycetota</taxon>
        <taxon>Planctomycetia</taxon>
        <taxon>Gemmatales</taxon>
        <taxon>Gemmataceae</taxon>
        <taxon>Urbifossiella</taxon>
    </lineage>
</organism>
<dbReference type="RefSeq" id="WP_145237651.1">
    <property type="nucleotide sequence ID" value="NZ_CP036273.1"/>
</dbReference>
<reference evidence="1 2" key="1">
    <citation type="submission" date="2019-02" db="EMBL/GenBank/DDBJ databases">
        <title>Deep-cultivation of Planctomycetes and their phenomic and genomic characterization uncovers novel biology.</title>
        <authorList>
            <person name="Wiegand S."/>
            <person name="Jogler M."/>
            <person name="Boedeker C."/>
            <person name="Pinto D."/>
            <person name="Vollmers J."/>
            <person name="Rivas-Marin E."/>
            <person name="Kohn T."/>
            <person name="Peeters S.H."/>
            <person name="Heuer A."/>
            <person name="Rast P."/>
            <person name="Oberbeckmann S."/>
            <person name="Bunk B."/>
            <person name="Jeske O."/>
            <person name="Meyerdierks A."/>
            <person name="Storesund J.E."/>
            <person name="Kallscheuer N."/>
            <person name="Luecker S."/>
            <person name="Lage O.M."/>
            <person name="Pohl T."/>
            <person name="Merkel B.J."/>
            <person name="Hornburger P."/>
            <person name="Mueller R.-W."/>
            <person name="Bruemmer F."/>
            <person name="Labrenz M."/>
            <person name="Spormann A.M."/>
            <person name="Op den Camp H."/>
            <person name="Overmann J."/>
            <person name="Amann R."/>
            <person name="Jetten M.S.M."/>
            <person name="Mascher T."/>
            <person name="Medema M.H."/>
            <person name="Devos D.P."/>
            <person name="Kaster A.-K."/>
            <person name="Ovreas L."/>
            <person name="Rohde M."/>
            <person name="Galperin M.Y."/>
            <person name="Jogler C."/>
        </authorList>
    </citation>
    <scope>NUCLEOTIDE SEQUENCE [LARGE SCALE GENOMIC DNA]</scope>
    <source>
        <strain evidence="1 2">ETA_A1</strain>
    </source>
</reference>
<evidence type="ECO:0000313" key="1">
    <source>
        <dbReference type="EMBL" id="QDU20311.1"/>
    </source>
</evidence>
<dbReference type="EMBL" id="CP036273">
    <property type="protein sequence ID" value="QDU20311.1"/>
    <property type="molecule type" value="Genomic_DNA"/>
</dbReference>
<sequence length="139" mass="14567">MTGRKLRLAVASLLLLGWLGWLGYTALAKYRGPVVPRSQAAVAALAVVAHVPAVEGPQVVEVKDVLSGTKPDGPLTVANLSEAAGYDGPGEYLLLLAKGRGDAFVVVGQLRTPGYDGVGSPTVYRWTPAVKAQAEARFR</sequence>